<dbReference type="PANTHER" id="PTHR45947">
    <property type="entry name" value="SULFOQUINOVOSYL TRANSFERASE SQD2"/>
    <property type="match status" value="1"/>
</dbReference>
<feature type="domain" description="Glycosyltransferase subfamily 4-like N-terminal" evidence="2">
    <location>
        <begin position="23"/>
        <end position="178"/>
    </location>
</feature>
<organism evidence="3 4">
    <name type="scientific">Cupriavidus pampae</name>
    <dbReference type="NCBI Taxonomy" id="659251"/>
    <lineage>
        <taxon>Bacteria</taxon>
        <taxon>Pseudomonadati</taxon>
        <taxon>Pseudomonadota</taxon>
        <taxon>Betaproteobacteria</taxon>
        <taxon>Burkholderiales</taxon>
        <taxon>Burkholderiaceae</taxon>
        <taxon>Cupriavidus</taxon>
    </lineage>
</organism>
<reference evidence="3 4" key="1">
    <citation type="submission" date="2021-08" db="EMBL/GenBank/DDBJ databases">
        <authorList>
            <person name="Peeters C."/>
        </authorList>
    </citation>
    <scope>NUCLEOTIDE SEQUENCE [LARGE SCALE GENOMIC DNA]</scope>
    <source>
        <strain evidence="3 4">LMG 32289</strain>
    </source>
</reference>
<dbReference type="EMBL" id="CAJZAG010000003">
    <property type="protein sequence ID" value="CAG9169583.1"/>
    <property type="molecule type" value="Genomic_DNA"/>
</dbReference>
<dbReference type="PANTHER" id="PTHR45947:SF3">
    <property type="entry name" value="SULFOQUINOVOSYL TRANSFERASE SQD2"/>
    <property type="match status" value="1"/>
</dbReference>
<keyword evidence="3" id="KW-0328">Glycosyltransferase</keyword>
<dbReference type="SUPFAM" id="SSF53756">
    <property type="entry name" value="UDP-Glycosyltransferase/glycogen phosphorylase"/>
    <property type="match status" value="1"/>
</dbReference>
<dbReference type="Gene3D" id="3.40.50.2000">
    <property type="entry name" value="Glycogen Phosphorylase B"/>
    <property type="match status" value="2"/>
</dbReference>
<dbReference type="Pfam" id="PF13439">
    <property type="entry name" value="Glyco_transf_4"/>
    <property type="match status" value="1"/>
</dbReference>
<dbReference type="EC" id="2.4.1.250" evidence="3"/>
<dbReference type="Proteomes" id="UP000706525">
    <property type="component" value="Unassembled WGS sequence"/>
</dbReference>
<protein>
    <submittedName>
        <fullName evidence="3">D-inositol-3-phosphate glycosyltransferase</fullName>
        <ecNumber evidence="3">2.4.1.250</ecNumber>
    </submittedName>
</protein>
<feature type="domain" description="Glycosyl transferase family 1" evidence="1">
    <location>
        <begin position="188"/>
        <end position="337"/>
    </location>
</feature>
<evidence type="ECO:0000259" key="2">
    <source>
        <dbReference type="Pfam" id="PF13439"/>
    </source>
</evidence>
<keyword evidence="4" id="KW-1185">Reference proteome</keyword>
<dbReference type="GO" id="GO:0102710">
    <property type="term" value="F:D-inositol-3-phosphate glycosyltransferase activity"/>
    <property type="evidence" value="ECO:0007669"/>
    <property type="project" value="UniProtKB-EC"/>
</dbReference>
<accession>A0ABM8WQ45</accession>
<sequence>MALRHDPTPAPLRIMLMLTGLKVGGAEYQVAALAGAFRALGHAVAIVSLSPGREVEVPADVEVIELAMRKTPLGFARALCRARALVRAWRPDIIHAHMVHANLFARVLTRIVRCPPLVCTAHSFREGGTARMLAYRLTDHWCALTTHVSEAGRAGMIAAGAVPAARMVVMPNGIDIERFRHDVARRAATRASFGLDDATPLLLHVGRLVPEKAQHLLIDAFARLDNARAQLLMAGGGPLAEALANQIATLGLDDRVQLLGPRQDIPALLDAADAFALSSDIEGSPLVLAEALASGCPVVSTDAPGAREIIGNTAEGGMIVPRGDAEALAAAISATLRAGRGDAHAQAMRRDHVRATSALDTVAQRWLACYRALRASPRDARLEAA</sequence>
<name>A0ABM8WQ45_9BURK</name>
<dbReference type="InterPro" id="IPR001296">
    <property type="entry name" value="Glyco_trans_1"/>
</dbReference>
<keyword evidence="3" id="KW-0808">Transferase</keyword>
<dbReference type="RefSeq" id="WP_223984957.1">
    <property type="nucleotide sequence ID" value="NZ_CAJZAG010000003.1"/>
</dbReference>
<dbReference type="InterPro" id="IPR028098">
    <property type="entry name" value="Glyco_trans_4-like_N"/>
</dbReference>
<dbReference type="Pfam" id="PF00534">
    <property type="entry name" value="Glycos_transf_1"/>
    <property type="match status" value="1"/>
</dbReference>
<evidence type="ECO:0000313" key="4">
    <source>
        <dbReference type="Proteomes" id="UP000706525"/>
    </source>
</evidence>
<comment type="caution">
    <text evidence="3">The sequence shown here is derived from an EMBL/GenBank/DDBJ whole genome shotgun (WGS) entry which is preliminary data.</text>
</comment>
<gene>
    <name evidence="3" type="primary">mshA_3</name>
    <name evidence="3" type="ORF">LMG32289_01743</name>
</gene>
<evidence type="ECO:0000259" key="1">
    <source>
        <dbReference type="Pfam" id="PF00534"/>
    </source>
</evidence>
<dbReference type="InterPro" id="IPR050194">
    <property type="entry name" value="Glycosyltransferase_grp1"/>
</dbReference>
<evidence type="ECO:0000313" key="3">
    <source>
        <dbReference type="EMBL" id="CAG9169583.1"/>
    </source>
</evidence>
<proteinExistence type="predicted"/>